<dbReference type="OrthoDB" id="9793869at2"/>
<dbReference type="InterPro" id="IPR010982">
    <property type="entry name" value="Lambda_DNA-bd_dom_sf"/>
</dbReference>
<dbReference type="SUPFAM" id="SSF47413">
    <property type="entry name" value="lambda repressor-like DNA-binding domains"/>
    <property type="match status" value="1"/>
</dbReference>
<gene>
    <name evidence="3" type="ORF">CRENPOLYSF1_230043</name>
</gene>
<dbReference type="GO" id="GO:0003677">
    <property type="term" value="F:DNA binding"/>
    <property type="evidence" value="ECO:0007669"/>
    <property type="project" value="UniProtKB-KW"/>
</dbReference>
<accession>A0A1R4H709</accession>
<dbReference type="PANTHER" id="PTHR36924">
    <property type="entry name" value="ANTITOXIN HIGA-1"/>
    <property type="match status" value="1"/>
</dbReference>
<dbReference type="InterPro" id="IPR001387">
    <property type="entry name" value="Cro/C1-type_HTH"/>
</dbReference>
<proteinExistence type="predicted"/>
<sequence length="94" mass="10470">MRMYDPPHPGEMLYELWLQPLGLTITQAAQQLNVTRKTVSSIVNGKTGVSPEMAVRLELAFGKSAESWLSAQSAYDLWQLEAKRETLGVHRVAA</sequence>
<keyword evidence="4" id="KW-1185">Reference proteome</keyword>
<dbReference type="RefSeq" id="WP_087143212.1">
    <property type="nucleotide sequence ID" value="NZ_FUKI01000097.1"/>
</dbReference>
<dbReference type="SMART" id="SM00530">
    <property type="entry name" value="HTH_XRE"/>
    <property type="match status" value="1"/>
</dbReference>
<dbReference type="EMBL" id="FUKI01000097">
    <property type="protein sequence ID" value="SJM92024.1"/>
    <property type="molecule type" value="Genomic_DNA"/>
</dbReference>
<dbReference type="InterPro" id="IPR013430">
    <property type="entry name" value="Toxin_antidote_HigA"/>
</dbReference>
<protein>
    <submittedName>
        <fullName evidence="3">XRE family transcriptional regulator</fullName>
    </submittedName>
</protein>
<dbReference type="CDD" id="cd00093">
    <property type="entry name" value="HTH_XRE"/>
    <property type="match status" value="1"/>
</dbReference>
<dbReference type="NCBIfam" id="TIGR02607">
    <property type="entry name" value="antidote_HigA"/>
    <property type="match status" value="1"/>
</dbReference>
<dbReference type="AlphaFoldDB" id="A0A1R4H709"/>
<evidence type="ECO:0000256" key="1">
    <source>
        <dbReference type="ARBA" id="ARBA00023125"/>
    </source>
</evidence>
<dbReference type="Pfam" id="PF01381">
    <property type="entry name" value="HTH_3"/>
    <property type="match status" value="1"/>
</dbReference>
<dbReference type="Gene3D" id="1.10.260.40">
    <property type="entry name" value="lambda repressor-like DNA-binding domains"/>
    <property type="match status" value="1"/>
</dbReference>
<reference evidence="4" key="1">
    <citation type="submission" date="2017-02" db="EMBL/GenBank/DDBJ databases">
        <authorList>
            <person name="Daims H."/>
        </authorList>
    </citation>
    <scope>NUCLEOTIDE SEQUENCE [LARGE SCALE GENOMIC DNA]</scope>
</reference>
<feature type="domain" description="HTH cro/C1-type" evidence="2">
    <location>
        <begin position="21"/>
        <end position="68"/>
    </location>
</feature>
<organism evidence="3 4">
    <name type="scientific">Crenothrix polyspora</name>
    <dbReference type="NCBI Taxonomy" id="360316"/>
    <lineage>
        <taxon>Bacteria</taxon>
        <taxon>Pseudomonadati</taxon>
        <taxon>Pseudomonadota</taxon>
        <taxon>Gammaproteobacteria</taxon>
        <taxon>Methylococcales</taxon>
        <taxon>Crenotrichaceae</taxon>
        <taxon>Crenothrix</taxon>
    </lineage>
</organism>
<evidence type="ECO:0000259" key="2">
    <source>
        <dbReference type="PROSITE" id="PS50943"/>
    </source>
</evidence>
<dbReference type="PANTHER" id="PTHR36924:SF1">
    <property type="entry name" value="ANTITOXIN HIGA-1"/>
    <property type="match status" value="1"/>
</dbReference>
<keyword evidence="1" id="KW-0238">DNA-binding</keyword>
<evidence type="ECO:0000313" key="4">
    <source>
        <dbReference type="Proteomes" id="UP000195667"/>
    </source>
</evidence>
<evidence type="ECO:0000313" key="3">
    <source>
        <dbReference type="EMBL" id="SJM92024.1"/>
    </source>
</evidence>
<name>A0A1R4H709_9GAMM</name>
<dbReference type="Proteomes" id="UP000195667">
    <property type="component" value="Unassembled WGS sequence"/>
</dbReference>
<dbReference type="PROSITE" id="PS50943">
    <property type="entry name" value="HTH_CROC1"/>
    <property type="match status" value="1"/>
</dbReference>